<evidence type="ECO:0000313" key="2">
    <source>
        <dbReference type="EMBL" id="KAJ4495236.1"/>
    </source>
</evidence>
<dbReference type="Proteomes" id="UP001150217">
    <property type="component" value="Unassembled WGS sequence"/>
</dbReference>
<organism evidence="2 3">
    <name type="scientific">Lentinula lateritia</name>
    <dbReference type="NCBI Taxonomy" id="40482"/>
    <lineage>
        <taxon>Eukaryota</taxon>
        <taxon>Fungi</taxon>
        <taxon>Dikarya</taxon>
        <taxon>Basidiomycota</taxon>
        <taxon>Agaricomycotina</taxon>
        <taxon>Agaricomycetes</taxon>
        <taxon>Agaricomycetidae</taxon>
        <taxon>Agaricales</taxon>
        <taxon>Marasmiineae</taxon>
        <taxon>Omphalotaceae</taxon>
        <taxon>Lentinula</taxon>
    </lineage>
</organism>
<protein>
    <submittedName>
        <fullName evidence="2">Uncharacterized protein</fullName>
    </submittedName>
</protein>
<feature type="chain" id="PRO_5046300739" evidence="1">
    <location>
        <begin position="18"/>
        <end position="106"/>
    </location>
</feature>
<name>A0ABQ8VLD4_9AGAR</name>
<gene>
    <name evidence="2" type="ORF">C8R41DRAFT_828334</name>
</gene>
<feature type="signal peptide" evidence="1">
    <location>
        <begin position="1"/>
        <end position="17"/>
    </location>
</feature>
<keyword evidence="1" id="KW-0732">Signal</keyword>
<reference evidence="2" key="1">
    <citation type="submission" date="2022-08" db="EMBL/GenBank/DDBJ databases">
        <title>A Global Phylogenomic Analysis of the Shiitake Genus Lentinula.</title>
        <authorList>
            <consortium name="DOE Joint Genome Institute"/>
            <person name="Sierra-Patev S."/>
            <person name="Min B."/>
            <person name="Naranjo-Ortiz M."/>
            <person name="Looney B."/>
            <person name="Konkel Z."/>
            <person name="Slot J.C."/>
            <person name="Sakamoto Y."/>
            <person name="Steenwyk J.L."/>
            <person name="Rokas A."/>
            <person name="Carro J."/>
            <person name="Camarero S."/>
            <person name="Ferreira P."/>
            <person name="Molpeceres G."/>
            <person name="Ruiz-Duenas F.J."/>
            <person name="Serrano A."/>
            <person name="Henrissat B."/>
            <person name="Drula E."/>
            <person name="Hughes K.W."/>
            <person name="Mata J.L."/>
            <person name="Ishikawa N.K."/>
            <person name="Vargas-Isla R."/>
            <person name="Ushijima S."/>
            <person name="Smith C.A."/>
            <person name="Ahrendt S."/>
            <person name="Andreopoulos W."/>
            <person name="He G."/>
            <person name="Labutti K."/>
            <person name="Lipzen A."/>
            <person name="Ng V."/>
            <person name="Riley R."/>
            <person name="Sandor L."/>
            <person name="Barry K."/>
            <person name="Martinez A.T."/>
            <person name="Xiao Y."/>
            <person name="Gibbons J.G."/>
            <person name="Terashima K."/>
            <person name="Grigoriev I.V."/>
            <person name="Hibbett D.S."/>
        </authorList>
    </citation>
    <scope>NUCLEOTIDE SEQUENCE</scope>
    <source>
        <strain evidence="2">RHP3577 ss4</strain>
    </source>
</reference>
<dbReference type="EMBL" id="JANVFT010000031">
    <property type="protein sequence ID" value="KAJ4495236.1"/>
    <property type="molecule type" value="Genomic_DNA"/>
</dbReference>
<sequence length="106" mass="11875">LFSMFLFVQLLSISAYALPTNVSALDECGFLDKLTGNDINQALSEYNRFKTVRAIPATEKGLLEGVYCTSSLDLRPDGLPSNYWEVHNVIYHSNFFAECLEICGSR</sequence>
<evidence type="ECO:0000313" key="3">
    <source>
        <dbReference type="Proteomes" id="UP001150217"/>
    </source>
</evidence>
<proteinExistence type="predicted"/>
<feature type="non-terminal residue" evidence="2">
    <location>
        <position position="1"/>
    </location>
</feature>
<keyword evidence="3" id="KW-1185">Reference proteome</keyword>
<evidence type="ECO:0000256" key="1">
    <source>
        <dbReference type="SAM" id="SignalP"/>
    </source>
</evidence>
<accession>A0ABQ8VLD4</accession>
<comment type="caution">
    <text evidence="2">The sequence shown here is derived from an EMBL/GenBank/DDBJ whole genome shotgun (WGS) entry which is preliminary data.</text>
</comment>